<dbReference type="InterPro" id="IPR028431">
    <property type="entry name" value="NADP_DH_HndA-like"/>
</dbReference>
<accession>A0A916TZ24</accession>
<keyword evidence="5" id="KW-1185">Reference proteome</keyword>
<protein>
    <submittedName>
        <fullName evidence="4">NADH-quinone oxidoreductase subunit E</fullName>
    </submittedName>
</protein>
<keyword evidence="1" id="KW-0479">Metal-binding</keyword>
<dbReference type="AlphaFoldDB" id="A0A916TZ24"/>
<dbReference type="EMBL" id="BMGG01000002">
    <property type="protein sequence ID" value="GGC53367.1"/>
    <property type="molecule type" value="Genomic_DNA"/>
</dbReference>
<dbReference type="SUPFAM" id="SSF52833">
    <property type="entry name" value="Thioredoxin-like"/>
    <property type="match status" value="1"/>
</dbReference>
<dbReference type="Gene3D" id="1.10.10.1590">
    <property type="entry name" value="NADH-quinone oxidoreductase subunit E"/>
    <property type="match status" value="1"/>
</dbReference>
<proteinExistence type="predicted"/>
<keyword evidence="3" id="KW-0411">Iron-sulfur</keyword>
<evidence type="ECO:0000256" key="3">
    <source>
        <dbReference type="ARBA" id="ARBA00023014"/>
    </source>
</evidence>
<reference evidence="4" key="1">
    <citation type="journal article" date="2014" name="Int. J. Syst. Evol. Microbiol.">
        <title>Complete genome sequence of Corynebacterium casei LMG S-19264T (=DSM 44701T), isolated from a smear-ripened cheese.</title>
        <authorList>
            <consortium name="US DOE Joint Genome Institute (JGI-PGF)"/>
            <person name="Walter F."/>
            <person name="Albersmeier A."/>
            <person name="Kalinowski J."/>
            <person name="Ruckert C."/>
        </authorList>
    </citation>
    <scope>NUCLEOTIDE SEQUENCE</scope>
    <source>
        <strain evidence="4">CGMCC 1.12919</strain>
    </source>
</reference>
<dbReference type="Gene3D" id="3.40.30.10">
    <property type="entry name" value="Glutaredoxin"/>
    <property type="match status" value="1"/>
</dbReference>
<dbReference type="GO" id="GO:0051536">
    <property type="term" value="F:iron-sulfur cluster binding"/>
    <property type="evidence" value="ECO:0007669"/>
    <property type="project" value="UniProtKB-KW"/>
</dbReference>
<dbReference type="Proteomes" id="UP000637002">
    <property type="component" value="Unassembled WGS sequence"/>
</dbReference>
<reference evidence="4" key="2">
    <citation type="submission" date="2020-09" db="EMBL/GenBank/DDBJ databases">
        <authorList>
            <person name="Sun Q."/>
            <person name="Zhou Y."/>
        </authorList>
    </citation>
    <scope>NUCLEOTIDE SEQUENCE</scope>
    <source>
        <strain evidence="4">CGMCC 1.12919</strain>
    </source>
</reference>
<evidence type="ECO:0000313" key="4">
    <source>
        <dbReference type="EMBL" id="GGC53367.1"/>
    </source>
</evidence>
<evidence type="ECO:0000256" key="2">
    <source>
        <dbReference type="ARBA" id="ARBA00023004"/>
    </source>
</evidence>
<dbReference type="GO" id="GO:0046872">
    <property type="term" value="F:metal ion binding"/>
    <property type="evidence" value="ECO:0007669"/>
    <property type="project" value="UniProtKB-KW"/>
</dbReference>
<dbReference type="RefSeq" id="WP_188608098.1">
    <property type="nucleotide sequence ID" value="NZ_BMGG01000002.1"/>
</dbReference>
<dbReference type="InterPro" id="IPR041921">
    <property type="entry name" value="NuoE_N"/>
</dbReference>
<dbReference type="Pfam" id="PF01257">
    <property type="entry name" value="2Fe-2S_thioredx"/>
    <property type="match status" value="1"/>
</dbReference>
<name>A0A916TZ24_9HYPH</name>
<gene>
    <name evidence="4" type="primary">nuoE</name>
    <name evidence="4" type="ORF">GCM10010994_10500</name>
</gene>
<dbReference type="InterPro" id="IPR036249">
    <property type="entry name" value="Thioredoxin-like_sf"/>
</dbReference>
<sequence>MGGYAPWNADVAQQLVARLSGLEGAMLPVLHALQEEFGYIDSAAVPLIADALNVSRAEVHGAITFYDDFREGPPPARIIKLCRAEACQALGCESLVAELARSRGIVVDQHGAADLVVETVYCLGNCALGPAALVGDQLIGRLDAPRLMALCDGAAPARVQELPPGAAGRAAP</sequence>
<keyword evidence="2" id="KW-0408">Iron</keyword>
<evidence type="ECO:0000256" key="1">
    <source>
        <dbReference type="ARBA" id="ARBA00022723"/>
    </source>
</evidence>
<comment type="caution">
    <text evidence="4">The sequence shown here is derived from an EMBL/GenBank/DDBJ whole genome shotgun (WGS) entry which is preliminary data.</text>
</comment>
<dbReference type="PANTHER" id="PTHR43342">
    <property type="entry name" value="NADH-QUINONE OXIDOREDUCTASE, E SUBUNIT"/>
    <property type="match status" value="1"/>
</dbReference>
<dbReference type="PANTHER" id="PTHR43342:SF1">
    <property type="entry name" value="BIFURCATING [FEFE] HYDROGENASE GAMMA SUBUNIT"/>
    <property type="match status" value="1"/>
</dbReference>
<organism evidence="4 5">
    <name type="scientific">Chelatococcus reniformis</name>
    <dbReference type="NCBI Taxonomy" id="1494448"/>
    <lineage>
        <taxon>Bacteria</taxon>
        <taxon>Pseudomonadati</taxon>
        <taxon>Pseudomonadota</taxon>
        <taxon>Alphaproteobacteria</taxon>
        <taxon>Hyphomicrobiales</taxon>
        <taxon>Chelatococcaceae</taxon>
        <taxon>Chelatococcus</taxon>
    </lineage>
</organism>
<evidence type="ECO:0000313" key="5">
    <source>
        <dbReference type="Proteomes" id="UP000637002"/>
    </source>
</evidence>